<dbReference type="InterPro" id="IPR011682">
    <property type="entry name" value="Glyco_hydro_38_C"/>
</dbReference>
<dbReference type="Pfam" id="PF07748">
    <property type="entry name" value="Glyco_hydro_38C"/>
    <property type="match status" value="1"/>
</dbReference>
<dbReference type="Gene3D" id="2.60.40.1180">
    <property type="entry name" value="Golgi alpha-mannosidase II"/>
    <property type="match status" value="1"/>
</dbReference>
<protein>
    <recommendedName>
        <fullName evidence="6">Alpha-mannosidase</fullName>
        <ecNumber evidence="6">3.2.1.-</ecNumber>
    </recommendedName>
</protein>
<dbReference type="InterPro" id="IPR011330">
    <property type="entry name" value="Glyco_hydro/deAcase_b/a-brl"/>
</dbReference>
<dbReference type="GO" id="GO:0030246">
    <property type="term" value="F:carbohydrate binding"/>
    <property type="evidence" value="ECO:0007669"/>
    <property type="project" value="InterPro"/>
</dbReference>
<dbReference type="Pfam" id="PF01074">
    <property type="entry name" value="Glyco_hydro_38N"/>
    <property type="match status" value="1"/>
</dbReference>
<accession>A0AA36D9X1</accession>
<evidence type="ECO:0000256" key="1">
    <source>
        <dbReference type="ARBA" id="ARBA00009792"/>
    </source>
</evidence>
<dbReference type="GO" id="GO:0006491">
    <property type="term" value="P:N-glycan processing"/>
    <property type="evidence" value="ECO:0007669"/>
    <property type="project" value="TreeGrafter"/>
</dbReference>
<keyword evidence="5 6" id="KW-0326">Glycosidase</keyword>
<dbReference type="Gene3D" id="2.70.98.30">
    <property type="entry name" value="Golgi alpha-mannosidase II, domain 4"/>
    <property type="match status" value="1"/>
</dbReference>
<comment type="similarity">
    <text evidence="1 6">Belongs to the glycosyl hydrolase 38 family.</text>
</comment>
<evidence type="ECO:0000256" key="5">
    <source>
        <dbReference type="ARBA" id="ARBA00023295"/>
    </source>
</evidence>
<evidence type="ECO:0000259" key="7">
    <source>
        <dbReference type="SMART" id="SM00872"/>
    </source>
</evidence>
<dbReference type="EC" id="3.2.1.-" evidence="6"/>
<dbReference type="GO" id="GO:0000139">
    <property type="term" value="C:Golgi membrane"/>
    <property type="evidence" value="ECO:0007669"/>
    <property type="project" value="TreeGrafter"/>
</dbReference>
<dbReference type="Gene3D" id="3.20.110.10">
    <property type="entry name" value="Glycoside hydrolase 38, N terminal domain"/>
    <property type="match status" value="1"/>
</dbReference>
<dbReference type="SUPFAM" id="SSF74650">
    <property type="entry name" value="Galactose mutarotase-like"/>
    <property type="match status" value="1"/>
</dbReference>
<keyword evidence="3 6" id="KW-0378">Hydrolase</keyword>
<dbReference type="SUPFAM" id="SSF88688">
    <property type="entry name" value="Families 57/38 glycoside transferase middle domain"/>
    <property type="match status" value="1"/>
</dbReference>
<comment type="cofactor">
    <cofactor evidence="6">
        <name>Zn(2+)</name>
        <dbReference type="ChEBI" id="CHEBI:29105"/>
    </cofactor>
    <text evidence="6">Binds 1 zinc ion per subunit.</text>
</comment>
<dbReference type="SUPFAM" id="SSF88713">
    <property type="entry name" value="Glycoside hydrolase/deacetylase"/>
    <property type="match status" value="1"/>
</dbReference>
<dbReference type="SMART" id="SM00872">
    <property type="entry name" value="Alpha-mann_mid"/>
    <property type="match status" value="1"/>
</dbReference>
<feature type="domain" description="Glycoside hydrolase family 38 central" evidence="7">
    <location>
        <begin position="451"/>
        <end position="532"/>
    </location>
</feature>
<proteinExistence type="inferred from homology"/>
<dbReference type="InterPro" id="IPR027291">
    <property type="entry name" value="Glyco_hydro_38_N_sf"/>
</dbReference>
<reference evidence="8" key="1">
    <citation type="submission" date="2023-06" db="EMBL/GenBank/DDBJ databases">
        <authorList>
            <person name="Delattre M."/>
        </authorList>
    </citation>
    <scope>NUCLEOTIDE SEQUENCE</scope>
    <source>
        <strain evidence="8">AF72</strain>
    </source>
</reference>
<dbReference type="InterPro" id="IPR013780">
    <property type="entry name" value="Glyco_hydro_b"/>
</dbReference>
<dbReference type="Pfam" id="PF09261">
    <property type="entry name" value="Alpha-mann_mid"/>
    <property type="match status" value="1"/>
</dbReference>
<dbReference type="AlphaFoldDB" id="A0AA36D9X1"/>
<dbReference type="InterPro" id="IPR037094">
    <property type="entry name" value="Glyco_hydro_38_cen_sf"/>
</dbReference>
<keyword evidence="2 6" id="KW-0479">Metal-binding</keyword>
<dbReference type="FunFam" id="3.20.110.10:FF:000010">
    <property type="entry name" value="Alpha-mannosidase"/>
    <property type="match status" value="1"/>
</dbReference>
<sequence length="1058" mass="119753">MPTWHLKPFCRRRFKTFLISTIALSFLGLLILHSQSQKDFYQAIRNQQFSGGILEESEDGPPYLLGSLETLNSPVETKHALYQSFEDEVKAANYHTNDLFNTFQSDQQPKGNRAVPTNSKEKLEVFLLPFTHVDPGWLRTFDSYSQDTDNILTNMHDFMIQDKNKAMRFLWAEFVFFERWWAKQNETVKKGVKKLVTEGRVELASGSWVMTDEANAYFPVSVDNIVEGHQYLQHEFGKVPSTIWSNDPFGYSHSVPYLFAKAGVKRNVINRIHHPMKRWLQSQKAIPFHWRQYFDKDGNSDVLTQILPYTHYDILNSCGPDSSVCCQFDFRRMTQWGCGGPKPENIDGNNVKQKAAMFVEQLKRMAQMYESNVLLVMHGDDFRFELMSEWNQQHDNFVPLFAEINKGSEVSIKFGTFNDYFTALEKWYKDKKKSPAKISGDFFPYQCAMGSWWTGYFTTRPFYKKQGRLLHSQIHAADALLALKSRTLSVDEIKEYQKILTKSRRALLLFQHHDAITGTSKKSVMKDYSIQLHNAIIAVQDVMSKLNSGFQALEKPMDFDKIPAGALLKVYTGKPITISMFNQLPHPRAEVITLKVHSANVVALQNNTILNSQIEPLVVGGDIKAENYTMAIEVMLSPLARNTISLFLRSDLAERGVSAPSPSLANVFLPKAHEALGVKVPKEFKVKEVEVKDLTLENHRIKTMHRDDGMLKHNLAAYTGARGGAYIMASGVKAASELQLPGNRVMLIKGPVRDVIHILANSDVPQQTYALNNLTGSAGERIHWKVHMDITKKKNFELATQFTASLSQNTTWHYTDSVGLQLIRRTPHHGHDVGSDYYPMPTAAVMDDRVLRLTIASNVEHGAMFPRNGSVEIMIDRMLNQDDGKGLGIEDDGIPNDMKPTEIDFTILLEQVTEKKRNDHLSYNSLGSHLSLLSLLYPPVLQANAGDLEGKLATNSLPQLVLPCEYQLVSLRWLSSPSDDILMIIHRNGIDTGTASMVHCITHGFKGIIRQFLRDLGAKVVIRTNLSGVTMSTKELQTIDALDLDVAVMDFLVLKISI</sequence>
<evidence type="ECO:0000256" key="4">
    <source>
        <dbReference type="ARBA" id="ARBA00022833"/>
    </source>
</evidence>
<dbReference type="PANTHER" id="PTHR11607">
    <property type="entry name" value="ALPHA-MANNOSIDASE"/>
    <property type="match status" value="1"/>
</dbReference>
<dbReference type="EMBL" id="CATQJA010002665">
    <property type="protein sequence ID" value="CAJ0583422.1"/>
    <property type="molecule type" value="Genomic_DNA"/>
</dbReference>
<dbReference type="Gene3D" id="1.20.1270.50">
    <property type="entry name" value="Glycoside hydrolase family 38, central domain"/>
    <property type="match status" value="1"/>
</dbReference>
<dbReference type="Proteomes" id="UP001177023">
    <property type="component" value="Unassembled WGS sequence"/>
</dbReference>
<dbReference type="InterPro" id="IPR011013">
    <property type="entry name" value="Gal_mutarotase_sf_dom"/>
</dbReference>
<dbReference type="PANTHER" id="PTHR11607:SF71">
    <property type="entry name" value="ALPHA-MANNOSIDASE"/>
    <property type="match status" value="1"/>
</dbReference>
<evidence type="ECO:0000256" key="2">
    <source>
        <dbReference type="ARBA" id="ARBA00022723"/>
    </source>
</evidence>
<dbReference type="InterPro" id="IPR028995">
    <property type="entry name" value="Glyco_hydro_57/38_cen_sf"/>
</dbReference>
<comment type="caution">
    <text evidence="8">The sequence shown here is derived from an EMBL/GenBank/DDBJ whole genome shotgun (WGS) entry which is preliminary data.</text>
</comment>
<dbReference type="GO" id="GO:0046872">
    <property type="term" value="F:metal ion binding"/>
    <property type="evidence" value="ECO:0007669"/>
    <property type="project" value="UniProtKB-KW"/>
</dbReference>
<dbReference type="GO" id="GO:0006013">
    <property type="term" value="P:mannose metabolic process"/>
    <property type="evidence" value="ECO:0007669"/>
    <property type="project" value="InterPro"/>
</dbReference>
<evidence type="ECO:0000256" key="6">
    <source>
        <dbReference type="RuleBase" id="RU361199"/>
    </source>
</evidence>
<dbReference type="GO" id="GO:0004559">
    <property type="term" value="F:alpha-mannosidase activity"/>
    <property type="evidence" value="ECO:0007669"/>
    <property type="project" value="InterPro"/>
</dbReference>
<dbReference type="InterPro" id="IPR015341">
    <property type="entry name" value="Glyco_hydro_38_cen"/>
</dbReference>
<evidence type="ECO:0000313" key="8">
    <source>
        <dbReference type="EMBL" id="CAJ0583422.1"/>
    </source>
</evidence>
<name>A0AA36D9X1_9BILA</name>
<gene>
    <name evidence="8" type="ORF">MSPICULIGERA_LOCUS21502</name>
</gene>
<dbReference type="InterPro" id="IPR000602">
    <property type="entry name" value="Glyco_hydro_38_N"/>
</dbReference>
<evidence type="ECO:0000313" key="9">
    <source>
        <dbReference type="Proteomes" id="UP001177023"/>
    </source>
</evidence>
<feature type="non-terminal residue" evidence="8">
    <location>
        <position position="1058"/>
    </location>
</feature>
<keyword evidence="9" id="KW-1185">Reference proteome</keyword>
<dbReference type="InterPro" id="IPR050843">
    <property type="entry name" value="Glycosyl_Hydrlase_38"/>
</dbReference>
<evidence type="ECO:0000256" key="3">
    <source>
        <dbReference type="ARBA" id="ARBA00022801"/>
    </source>
</evidence>
<keyword evidence="4 6" id="KW-0862">Zinc</keyword>
<organism evidence="8 9">
    <name type="scientific">Mesorhabditis spiculigera</name>
    <dbReference type="NCBI Taxonomy" id="96644"/>
    <lineage>
        <taxon>Eukaryota</taxon>
        <taxon>Metazoa</taxon>
        <taxon>Ecdysozoa</taxon>
        <taxon>Nematoda</taxon>
        <taxon>Chromadorea</taxon>
        <taxon>Rhabditida</taxon>
        <taxon>Rhabditina</taxon>
        <taxon>Rhabditomorpha</taxon>
        <taxon>Rhabditoidea</taxon>
        <taxon>Rhabditidae</taxon>
        <taxon>Mesorhabditinae</taxon>
        <taxon>Mesorhabditis</taxon>
    </lineage>
</organism>